<evidence type="ECO:0000313" key="2">
    <source>
        <dbReference type="Proteomes" id="UP001564408"/>
    </source>
</evidence>
<reference evidence="1 2" key="1">
    <citation type="submission" date="2024-05" db="EMBL/GenBank/DDBJ databases">
        <title>Genome Sequence and Characterization of the New Strain Purple Sulfur Bacterium of Genus Thioalkalicoccus.</title>
        <authorList>
            <person name="Bryantseva I.A."/>
            <person name="Kyndt J.A."/>
            <person name="Imhoff J.F."/>
        </authorList>
    </citation>
    <scope>NUCLEOTIDE SEQUENCE [LARGE SCALE GENOMIC DNA]</scope>
    <source>
        <strain evidence="1 2">Um2</strain>
    </source>
</reference>
<evidence type="ECO:0008006" key="3">
    <source>
        <dbReference type="Google" id="ProtNLM"/>
    </source>
</evidence>
<protein>
    <recommendedName>
        <fullName evidence="3">CopG family transcriptional regulator</fullName>
    </recommendedName>
</protein>
<gene>
    <name evidence="1" type="ORF">ABC977_08040</name>
</gene>
<dbReference type="RefSeq" id="WP_369666736.1">
    <property type="nucleotide sequence ID" value="NZ_JBDKXB010000007.1"/>
</dbReference>
<accession>A0ABV4BEW8</accession>
<sequence length="93" mass="10924">MSSAMANRSSISNAERYQDIGDYWDHHDATESGEQEPAEFDVNLVSERHYFAIDHELCMRIRILAERRGISDETLVNLFLRERIEEVDRGRRP</sequence>
<organism evidence="1 2">
    <name type="scientific">Thioalkalicoccus limnaeus</name>
    <dbReference type="NCBI Taxonomy" id="120681"/>
    <lineage>
        <taxon>Bacteria</taxon>
        <taxon>Pseudomonadati</taxon>
        <taxon>Pseudomonadota</taxon>
        <taxon>Gammaproteobacteria</taxon>
        <taxon>Chromatiales</taxon>
        <taxon>Chromatiaceae</taxon>
        <taxon>Thioalkalicoccus</taxon>
    </lineage>
</organism>
<name>A0ABV4BEW8_9GAMM</name>
<comment type="caution">
    <text evidence="1">The sequence shown here is derived from an EMBL/GenBank/DDBJ whole genome shotgun (WGS) entry which is preliminary data.</text>
</comment>
<evidence type="ECO:0000313" key="1">
    <source>
        <dbReference type="EMBL" id="MEY6432354.1"/>
    </source>
</evidence>
<dbReference type="Proteomes" id="UP001564408">
    <property type="component" value="Unassembled WGS sequence"/>
</dbReference>
<keyword evidence="2" id="KW-1185">Reference proteome</keyword>
<proteinExistence type="predicted"/>
<dbReference type="EMBL" id="JBDKXB010000007">
    <property type="protein sequence ID" value="MEY6432354.1"/>
    <property type="molecule type" value="Genomic_DNA"/>
</dbReference>